<evidence type="ECO:0000256" key="3">
    <source>
        <dbReference type="ARBA" id="ARBA00005204"/>
    </source>
</evidence>
<dbReference type="GO" id="GO:0000105">
    <property type="term" value="P:L-histidine biosynthetic process"/>
    <property type="evidence" value="ECO:0007669"/>
    <property type="project" value="UniProtKB-UniRule"/>
</dbReference>
<dbReference type="GO" id="GO:0005524">
    <property type="term" value="F:ATP binding"/>
    <property type="evidence" value="ECO:0007669"/>
    <property type="project" value="UniProtKB-KW"/>
</dbReference>
<gene>
    <name evidence="10" type="primary">hisE</name>
    <name evidence="11" type="ORF">FOB72_16420</name>
</gene>
<dbReference type="NCBIfam" id="TIGR03188">
    <property type="entry name" value="histidine_hisI"/>
    <property type="match status" value="1"/>
</dbReference>
<dbReference type="PANTHER" id="PTHR42945:SF9">
    <property type="entry name" value="HISTIDINE BIOSYNTHESIS BIFUNCTIONAL PROTEIN HISIE"/>
    <property type="match status" value="1"/>
</dbReference>
<comment type="pathway">
    <text evidence="3 10">Amino-acid biosynthesis; L-histidine biosynthesis; L-histidine from 5-phospho-alpha-D-ribose 1-diphosphate: step 2/9.</text>
</comment>
<dbReference type="OrthoDB" id="9814738at2"/>
<evidence type="ECO:0000313" key="11">
    <source>
        <dbReference type="EMBL" id="QET03474.1"/>
    </source>
</evidence>
<dbReference type="GO" id="GO:0004636">
    <property type="term" value="F:phosphoribosyl-ATP diphosphatase activity"/>
    <property type="evidence" value="ECO:0007669"/>
    <property type="project" value="UniProtKB-UniRule"/>
</dbReference>
<sequence length="128" mass="13562">MSAPQPDAAGPNAADVLARVAATLESRKPENGGDPDKSYAAKLFHKGDDAILKKIGEEATETVMAAKDARAAGLTAEATGKVVYEVADLWFHSMVLLAKFGLTPADVIHELARREGMSGLEEKASRKE</sequence>
<evidence type="ECO:0000256" key="9">
    <source>
        <dbReference type="ARBA" id="ARBA00023102"/>
    </source>
</evidence>
<dbReference type="PANTHER" id="PTHR42945">
    <property type="entry name" value="HISTIDINE BIOSYNTHESIS BIFUNCTIONAL PROTEIN"/>
    <property type="match status" value="1"/>
</dbReference>
<dbReference type="Gene3D" id="1.10.287.1080">
    <property type="entry name" value="MazG-like"/>
    <property type="match status" value="1"/>
</dbReference>
<dbReference type="InterPro" id="IPR021130">
    <property type="entry name" value="PRib-ATP_PPHydrolase-like"/>
</dbReference>
<dbReference type="RefSeq" id="WP_150373554.1">
    <property type="nucleotide sequence ID" value="NZ_CP044065.1"/>
</dbReference>
<dbReference type="GO" id="GO:0005737">
    <property type="term" value="C:cytoplasm"/>
    <property type="evidence" value="ECO:0007669"/>
    <property type="project" value="UniProtKB-SubCell"/>
</dbReference>
<dbReference type="AlphaFoldDB" id="A0A5P2H785"/>
<dbReference type="HAMAP" id="MF_01020">
    <property type="entry name" value="HisE"/>
    <property type="match status" value="1"/>
</dbReference>
<evidence type="ECO:0000256" key="7">
    <source>
        <dbReference type="ARBA" id="ARBA00022801"/>
    </source>
</evidence>
<reference evidence="11 12" key="1">
    <citation type="submission" date="2019-09" db="EMBL/GenBank/DDBJ databases">
        <title>FDA dAtabase for Regulatory Grade micrObial Sequences (FDA-ARGOS): Supporting development and validation of Infectious Disease Dx tests.</title>
        <authorList>
            <person name="Sciortino C."/>
            <person name="Tallon L."/>
            <person name="Sadzewicz L."/>
            <person name="Vavikolanu K."/>
            <person name="Mehta A."/>
            <person name="Aluvathingal J."/>
            <person name="Nadendla S."/>
            <person name="Nandy P."/>
            <person name="Geyer C."/>
            <person name="Yan Y."/>
            <person name="Sichtig H."/>
        </authorList>
    </citation>
    <scope>NUCLEOTIDE SEQUENCE [LARGE SCALE GENOMIC DNA]</scope>
    <source>
        <strain evidence="11 12">FDAARGOS_664</strain>
    </source>
</reference>
<protein>
    <recommendedName>
        <fullName evidence="10">Phosphoribosyl-ATP pyrophosphatase</fullName>
        <shortName evidence="10">PRA-PH</shortName>
        <ecNumber evidence="10">3.6.1.31</ecNumber>
    </recommendedName>
</protein>
<comment type="similarity">
    <text evidence="10">Belongs to the PRA-PH family.</text>
</comment>
<dbReference type="UniPathway" id="UPA00031">
    <property type="reaction ID" value="UER00007"/>
</dbReference>
<dbReference type="EC" id="3.6.1.31" evidence="10"/>
<proteinExistence type="inferred from homology"/>
<comment type="subcellular location">
    <subcellularLocation>
        <location evidence="2 10">Cytoplasm</location>
    </subcellularLocation>
</comment>
<evidence type="ECO:0000256" key="6">
    <source>
        <dbReference type="ARBA" id="ARBA00022741"/>
    </source>
</evidence>
<dbReference type="CDD" id="cd11534">
    <property type="entry name" value="NTP-PPase_HisIE_like"/>
    <property type="match status" value="1"/>
</dbReference>
<evidence type="ECO:0000256" key="10">
    <source>
        <dbReference type="HAMAP-Rule" id="MF_01020"/>
    </source>
</evidence>
<evidence type="ECO:0000256" key="4">
    <source>
        <dbReference type="ARBA" id="ARBA00022490"/>
    </source>
</evidence>
<evidence type="ECO:0000313" key="12">
    <source>
        <dbReference type="Proteomes" id="UP000322822"/>
    </source>
</evidence>
<evidence type="ECO:0000256" key="1">
    <source>
        <dbReference type="ARBA" id="ARBA00001460"/>
    </source>
</evidence>
<keyword evidence="8 10" id="KW-0067">ATP-binding</keyword>
<comment type="catalytic activity">
    <reaction evidence="1 10">
        <text>1-(5-phospho-beta-D-ribosyl)-ATP + H2O = 1-(5-phospho-beta-D-ribosyl)-5'-AMP + diphosphate + H(+)</text>
        <dbReference type="Rhea" id="RHEA:22828"/>
        <dbReference type="ChEBI" id="CHEBI:15377"/>
        <dbReference type="ChEBI" id="CHEBI:15378"/>
        <dbReference type="ChEBI" id="CHEBI:33019"/>
        <dbReference type="ChEBI" id="CHEBI:59457"/>
        <dbReference type="ChEBI" id="CHEBI:73183"/>
        <dbReference type="EC" id="3.6.1.31"/>
    </reaction>
</comment>
<keyword evidence="5 10" id="KW-0028">Amino-acid biosynthesis</keyword>
<dbReference type="NCBIfam" id="NF001611">
    <property type="entry name" value="PRK00400.1-3"/>
    <property type="match status" value="1"/>
</dbReference>
<name>A0A5P2H785_9BURK</name>
<keyword evidence="4 10" id="KW-0963">Cytoplasm</keyword>
<evidence type="ECO:0000256" key="5">
    <source>
        <dbReference type="ARBA" id="ARBA00022605"/>
    </source>
</evidence>
<keyword evidence="7 10" id="KW-0378">Hydrolase</keyword>
<dbReference type="InterPro" id="IPR008179">
    <property type="entry name" value="HisE"/>
</dbReference>
<dbReference type="SUPFAM" id="SSF101386">
    <property type="entry name" value="all-alpha NTP pyrophosphatases"/>
    <property type="match status" value="1"/>
</dbReference>
<dbReference type="Pfam" id="PF01503">
    <property type="entry name" value="PRA-PH"/>
    <property type="match status" value="1"/>
</dbReference>
<organism evidence="11 12">
    <name type="scientific">Cupriavidus pauculus</name>
    <dbReference type="NCBI Taxonomy" id="82633"/>
    <lineage>
        <taxon>Bacteria</taxon>
        <taxon>Pseudomonadati</taxon>
        <taxon>Pseudomonadota</taxon>
        <taxon>Betaproteobacteria</taxon>
        <taxon>Burkholderiales</taxon>
        <taxon>Burkholderiaceae</taxon>
        <taxon>Cupriavidus</taxon>
    </lineage>
</organism>
<accession>A0A5P2H785</accession>
<evidence type="ECO:0000256" key="8">
    <source>
        <dbReference type="ARBA" id="ARBA00022840"/>
    </source>
</evidence>
<dbReference type="Proteomes" id="UP000322822">
    <property type="component" value="Chromosome 1"/>
</dbReference>
<dbReference type="EMBL" id="CP044065">
    <property type="protein sequence ID" value="QET03474.1"/>
    <property type="molecule type" value="Genomic_DNA"/>
</dbReference>
<evidence type="ECO:0000256" key="2">
    <source>
        <dbReference type="ARBA" id="ARBA00004496"/>
    </source>
</evidence>
<keyword evidence="9 10" id="KW-0368">Histidine biosynthesis</keyword>
<keyword evidence="6 10" id="KW-0547">Nucleotide-binding</keyword>